<protein>
    <submittedName>
        <fullName evidence="1">Uncharacterized protein</fullName>
    </submittedName>
</protein>
<name>A0A7H0LMM4_9SPHN</name>
<sequence>MARGASGDPVARTAAAMGGQRLLDRIAAIGWVGAAEVVTPERTLRLGMRTRIEPFVRMRSDSWVMKEGTAATRSLIIEPDGGWTERDGKRAPLPAHQARHEREQYGLYGYMLLRAPTAAVGGKLLAAHPGLPPVSFETDTEGRLTAAAYTVFAPDGGEVIQERFTFDGAIAAQGLNWPRRLRIAQNGVPFFTLVIDRLMVELH</sequence>
<dbReference type="RefSeq" id="WP_187763215.1">
    <property type="nucleotide sequence ID" value="NZ_CP061038.1"/>
</dbReference>
<reference evidence="1 2" key="1">
    <citation type="submission" date="2020-09" db="EMBL/GenBank/DDBJ databases">
        <title>Sphingomonas sp., a new species isolated from pork steak.</title>
        <authorList>
            <person name="Heidler von Heilborn D."/>
        </authorList>
    </citation>
    <scope>NUCLEOTIDE SEQUENCE [LARGE SCALE GENOMIC DNA]</scope>
    <source>
        <strain evidence="2">S8-3T</strain>
    </source>
</reference>
<accession>A0A7H0LMM4</accession>
<dbReference type="AlphaFoldDB" id="A0A7H0LMM4"/>
<dbReference type="EMBL" id="CP061038">
    <property type="protein sequence ID" value="QNQ10927.1"/>
    <property type="molecule type" value="Genomic_DNA"/>
</dbReference>
<dbReference type="Proteomes" id="UP000516148">
    <property type="component" value="Chromosome"/>
</dbReference>
<evidence type="ECO:0000313" key="1">
    <source>
        <dbReference type="EMBL" id="QNQ10927.1"/>
    </source>
</evidence>
<gene>
    <name evidence="1" type="ORF">H3Z74_07035</name>
</gene>
<proteinExistence type="predicted"/>
<dbReference type="KEGG" id="spap:H3Z74_07035"/>
<evidence type="ECO:0000313" key="2">
    <source>
        <dbReference type="Proteomes" id="UP000516148"/>
    </source>
</evidence>
<organism evidence="1 2">
    <name type="scientific">Sphingomonas alpina</name>
    <dbReference type="NCBI Taxonomy" id="653931"/>
    <lineage>
        <taxon>Bacteria</taxon>
        <taxon>Pseudomonadati</taxon>
        <taxon>Pseudomonadota</taxon>
        <taxon>Alphaproteobacteria</taxon>
        <taxon>Sphingomonadales</taxon>
        <taxon>Sphingomonadaceae</taxon>
        <taxon>Sphingomonas</taxon>
    </lineage>
</organism>
<keyword evidence="2" id="KW-1185">Reference proteome</keyword>